<evidence type="ECO:0000313" key="3">
    <source>
        <dbReference type="Proteomes" id="UP001634394"/>
    </source>
</evidence>
<feature type="compositionally biased region" description="Basic residues" evidence="1">
    <location>
        <begin position="321"/>
        <end position="334"/>
    </location>
</feature>
<gene>
    <name evidence="2" type="ORF">ACJMK2_036665</name>
</gene>
<proteinExistence type="predicted"/>
<feature type="region of interest" description="Disordered" evidence="1">
    <location>
        <begin position="227"/>
        <end position="246"/>
    </location>
</feature>
<keyword evidence="3" id="KW-1185">Reference proteome</keyword>
<feature type="compositionally biased region" description="Basic and acidic residues" evidence="1">
    <location>
        <begin position="275"/>
        <end position="287"/>
    </location>
</feature>
<evidence type="ECO:0000256" key="1">
    <source>
        <dbReference type="SAM" id="MobiDB-lite"/>
    </source>
</evidence>
<comment type="caution">
    <text evidence="2">The sequence shown here is derived from an EMBL/GenBank/DDBJ whole genome shotgun (WGS) entry which is preliminary data.</text>
</comment>
<dbReference type="Proteomes" id="UP001634394">
    <property type="component" value="Unassembled WGS sequence"/>
</dbReference>
<sequence length="531" mass="60795">MSFLINLKKNIDMNVEFDITTNLSFGDTLFSICCQGVQRCEDLHRDATTYSFISINEIKHEQSADREHSTGDVWNLFSSKSESSASFNDTGRFSDKKVIELQHKQQSKDDDGSYSETTYKFYNTEERLREHHARDISPVLLKTVGSDVEMTLPQTHLDLHENTTACDNLLNMPTTTSKRKRKSVKGTCNYNYIKRRLEDGAPEMNILQESITSRDTAQENRLMTYEQTQENASKTSEECGQEVQPNPLYEARNVKMNAFSFDSASDGNRLSAVTTKEHGLSEKKDELESTYSDLSKKKNSELQADLALSSSSSSESDSKNKNVRKRCRRRRKREYKQDEAGQSEHKTRYISINSKFPTQTLKRQPQLLEDNDPLIVNLFGSKAKKENIGADEEYSNPFYPSQELGDSCSKECLFAGAVDDNPEEKIGGPIDTNPNEHHELSKDTYPDTCIEPDSNFDNDYRSFEEVHDPGLFPLKIIPIKRTKKVRPTLRKTLIAFRTLRMAIDYGLTCCEEYCWLNWPTASLIRAMSKFK</sequence>
<evidence type="ECO:0000313" key="2">
    <source>
        <dbReference type="EMBL" id="KAL3873568.1"/>
    </source>
</evidence>
<accession>A0ABD3WLH1</accession>
<dbReference type="AlphaFoldDB" id="A0ABD3WLH1"/>
<name>A0ABD3WLH1_SINWO</name>
<feature type="compositionally biased region" description="Basic and acidic residues" evidence="1">
    <location>
        <begin position="335"/>
        <end position="345"/>
    </location>
</feature>
<dbReference type="EMBL" id="JBJQND010000006">
    <property type="protein sequence ID" value="KAL3873568.1"/>
    <property type="molecule type" value="Genomic_DNA"/>
</dbReference>
<organism evidence="2 3">
    <name type="scientific">Sinanodonta woodiana</name>
    <name type="common">Chinese pond mussel</name>
    <name type="synonym">Anodonta woodiana</name>
    <dbReference type="NCBI Taxonomy" id="1069815"/>
    <lineage>
        <taxon>Eukaryota</taxon>
        <taxon>Metazoa</taxon>
        <taxon>Spiralia</taxon>
        <taxon>Lophotrochozoa</taxon>
        <taxon>Mollusca</taxon>
        <taxon>Bivalvia</taxon>
        <taxon>Autobranchia</taxon>
        <taxon>Heteroconchia</taxon>
        <taxon>Palaeoheterodonta</taxon>
        <taxon>Unionida</taxon>
        <taxon>Unionoidea</taxon>
        <taxon>Unionidae</taxon>
        <taxon>Unioninae</taxon>
        <taxon>Sinanodonta</taxon>
    </lineage>
</organism>
<feature type="region of interest" description="Disordered" evidence="1">
    <location>
        <begin position="273"/>
        <end position="292"/>
    </location>
</feature>
<protein>
    <submittedName>
        <fullName evidence="2">Uncharacterized protein</fullName>
    </submittedName>
</protein>
<feature type="region of interest" description="Disordered" evidence="1">
    <location>
        <begin position="302"/>
        <end position="345"/>
    </location>
</feature>
<feature type="compositionally biased region" description="Low complexity" evidence="1">
    <location>
        <begin position="302"/>
        <end position="315"/>
    </location>
</feature>
<reference evidence="2 3" key="1">
    <citation type="submission" date="2024-11" db="EMBL/GenBank/DDBJ databases">
        <title>Chromosome-level genome assembly of the freshwater bivalve Anodonta woodiana.</title>
        <authorList>
            <person name="Chen X."/>
        </authorList>
    </citation>
    <scope>NUCLEOTIDE SEQUENCE [LARGE SCALE GENOMIC DNA]</scope>
    <source>
        <strain evidence="2">MN2024</strain>
        <tissue evidence="2">Gills</tissue>
    </source>
</reference>